<sequence>MVITVPMNFLPKPLLSGFTFLEAFNEFVQNLPNEYGGYLILDNFPSKTQAINQIGTYRLLLIKFGPWDSETEDVMKSLSQKTHSVSRLIFQDTNIFVFCILHEACKCDIPMNIMILLYQ</sequence>
<evidence type="ECO:0000313" key="1">
    <source>
        <dbReference type="EMBL" id="KAK3607169.1"/>
    </source>
</evidence>
<reference evidence="1" key="1">
    <citation type="journal article" date="2021" name="Genome Biol. Evol.">
        <title>A High-Quality Reference Genome for a Parasitic Bivalve with Doubly Uniparental Inheritance (Bivalvia: Unionida).</title>
        <authorList>
            <person name="Smith C.H."/>
        </authorList>
    </citation>
    <scope>NUCLEOTIDE SEQUENCE</scope>
    <source>
        <strain evidence="1">CHS0354</strain>
    </source>
</reference>
<dbReference type="EMBL" id="JAEAOA010000329">
    <property type="protein sequence ID" value="KAK3607169.1"/>
    <property type="molecule type" value="Genomic_DNA"/>
</dbReference>
<gene>
    <name evidence="1" type="ORF">CHS0354_004433</name>
</gene>
<dbReference type="Proteomes" id="UP001195483">
    <property type="component" value="Unassembled WGS sequence"/>
</dbReference>
<protein>
    <submittedName>
        <fullName evidence="1">Uncharacterized protein</fullName>
    </submittedName>
</protein>
<evidence type="ECO:0000313" key="2">
    <source>
        <dbReference type="Proteomes" id="UP001195483"/>
    </source>
</evidence>
<reference evidence="1" key="2">
    <citation type="journal article" date="2021" name="Genome Biol. Evol.">
        <title>Developing a high-quality reference genome for a parasitic bivalve with doubly uniparental inheritance (Bivalvia: Unionida).</title>
        <authorList>
            <person name="Smith C.H."/>
        </authorList>
    </citation>
    <scope>NUCLEOTIDE SEQUENCE</scope>
    <source>
        <strain evidence="1">CHS0354</strain>
        <tissue evidence="1">Mantle</tissue>
    </source>
</reference>
<proteinExistence type="predicted"/>
<reference evidence="1" key="3">
    <citation type="submission" date="2023-05" db="EMBL/GenBank/DDBJ databases">
        <authorList>
            <person name="Smith C.H."/>
        </authorList>
    </citation>
    <scope>NUCLEOTIDE SEQUENCE</scope>
    <source>
        <strain evidence="1">CHS0354</strain>
        <tissue evidence="1">Mantle</tissue>
    </source>
</reference>
<keyword evidence="2" id="KW-1185">Reference proteome</keyword>
<comment type="caution">
    <text evidence="1">The sequence shown here is derived from an EMBL/GenBank/DDBJ whole genome shotgun (WGS) entry which is preliminary data.</text>
</comment>
<accession>A0AAE0WAK1</accession>
<dbReference type="AlphaFoldDB" id="A0AAE0WAK1"/>
<name>A0AAE0WAK1_9BIVA</name>
<organism evidence="1 2">
    <name type="scientific">Potamilus streckersoni</name>
    <dbReference type="NCBI Taxonomy" id="2493646"/>
    <lineage>
        <taxon>Eukaryota</taxon>
        <taxon>Metazoa</taxon>
        <taxon>Spiralia</taxon>
        <taxon>Lophotrochozoa</taxon>
        <taxon>Mollusca</taxon>
        <taxon>Bivalvia</taxon>
        <taxon>Autobranchia</taxon>
        <taxon>Heteroconchia</taxon>
        <taxon>Palaeoheterodonta</taxon>
        <taxon>Unionida</taxon>
        <taxon>Unionoidea</taxon>
        <taxon>Unionidae</taxon>
        <taxon>Ambleminae</taxon>
        <taxon>Lampsilini</taxon>
        <taxon>Potamilus</taxon>
    </lineage>
</organism>